<evidence type="ECO:0000259" key="3">
    <source>
        <dbReference type="PROSITE" id="PS50093"/>
    </source>
</evidence>
<dbReference type="InterPro" id="IPR022409">
    <property type="entry name" value="PKD/Chitinase_dom"/>
</dbReference>
<feature type="domain" description="PKD" evidence="3">
    <location>
        <begin position="280"/>
        <end position="367"/>
    </location>
</feature>
<keyword evidence="6" id="KW-1185">Reference proteome</keyword>
<evidence type="ECO:0000313" key="5">
    <source>
        <dbReference type="EMBL" id="MFC3877701.1"/>
    </source>
</evidence>
<gene>
    <name evidence="5" type="ORF">ACFOSX_10710</name>
</gene>
<accession>A0ABV8ALP0</accession>
<dbReference type="InterPro" id="IPR013783">
    <property type="entry name" value="Ig-like_fold"/>
</dbReference>
<protein>
    <submittedName>
        <fullName evidence="5">HYR domain-containing protein</fullName>
    </submittedName>
</protein>
<dbReference type="PANTHER" id="PTHR46343">
    <property type="entry name" value="HYR DOMAIN-CONTAINING PROTEIN"/>
    <property type="match status" value="1"/>
</dbReference>
<sequence>MRTITAHLLSTLLSKAKTLLLIVTFSFAGIFSANADCTIPNTMNVSTFAAYVSNPGNMCDGTVIIPNGVDILVNQDITITSDINRIIIEDGGQIIWTTNATLTLAANTSIVIEDTTDLDTQGGSGALTSSGPNCNNRKRLVIGNQQYSACTGGGNVCILFSEVIAAGGTIQIDPDFGVISGTDNQVCLAPTLIDIELNGFVEGEASATYLWTVVSVPSGVNPGDVIFDPSNTVQDPTVTVPQAGDYVFNIAVSLPLSDECSTTIITVDADVEISFQDTISGAIMSTNPGSTGCGLDVDFTGSANNVQGTASYSWDFGDNVGTSNQMNPTYSYANPGTYEVTLTVTDSGGIAACNSATVTQTVVITDMPPTIDCPSDISADVDAGECFATVNLGNPTVNDDCSIINGNITNNAPSTFPVGITIVTWRYKDSSGNTATCDQSVTITDNIDPVITCPADITQNADSGLCVATVSITNPTATDNCSSTFTFTGTRDDGLAINAAYPVGITTISWTATDEAGNASDACEQTITITDNEAPTISCPADINLNVDAGNCSAVATFATPTGDDNCGVASVVQTAGPASGSAFPVG</sequence>
<evidence type="ECO:0000259" key="4">
    <source>
        <dbReference type="PROSITE" id="PS50825"/>
    </source>
</evidence>
<dbReference type="InterPro" id="IPR000601">
    <property type="entry name" value="PKD_dom"/>
</dbReference>
<dbReference type="Proteomes" id="UP001595812">
    <property type="component" value="Unassembled WGS sequence"/>
</dbReference>
<dbReference type="CDD" id="cd00146">
    <property type="entry name" value="PKD"/>
    <property type="match status" value="1"/>
</dbReference>
<dbReference type="SMART" id="SM00089">
    <property type="entry name" value="PKD"/>
    <property type="match status" value="1"/>
</dbReference>
<evidence type="ECO:0000256" key="2">
    <source>
        <dbReference type="SAM" id="SignalP"/>
    </source>
</evidence>
<dbReference type="SUPFAM" id="SSF49299">
    <property type="entry name" value="PKD domain"/>
    <property type="match status" value="1"/>
</dbReference>
<comment type="caution">
    <text evidence="5">The sequence shown here is derived from an EMBL/GenBank/DDBJ whole genome shotgun (WGS) entry which is preliminary data.</text>
</comment>
<dbReference type="Pfam" id="PF02494">
    <property type="entry name" value="HYR"/>
    <property type="match status" value="3"/>
</dbReference>
<feature type="signal peptide" evidence="2">
    <location>
        <begin position="1"/>
        <end position="35"/>
    </location>
</feature>
<keyword evidence="2" id="KW-0732">Signal</keyword>
<dbReference type="Gene3D" id="2.60.40.10">
    <property type="entry name" value="Immunoglobulins"/>
    <property type="match status" value="1"/>
</dbReference>
<dbReference type="EMBL" id="JBHSAT010000005">
    <property type="protein sequence ID" value="MFC3877701.1"/>
    <property type="molecule type" value="Genomic_DNA"/>
</dbReference>
<dbReference type="RefSeq" id="WP_386100613.1">
    <property type="nucleotide sequence ID" value="NZ_JBHSAT010000005.1"/>
</dbReference>
<evidence type="ECO:0000256" key="1">
    <source>
        <dbReference type="ARBA" id="ARBA00022737"/>
    </source>
</evidence>
<organism evidence="5 6">
    <name type="scientific">Winogradskyella maritima</name>
    <dbReference type="NCBI Taxonomy" id="1517766"/>
    <lineage>
        <taxon>Bacteria</taxon>
        <taxon>Pseudomonadati</taxon>
        <taxon>Bacteroidota</taxon>
        <taxon>Flavobacteriia</taxon>
        <taxon>Flavobacteriales</taxon>
        <taxon>Flavobacteriaceae</taxon>
        <taxon>Winogradskyella</taxon>
    </lineage>
</organism>
<name>A0ABV8ALP0_9FLAO</name>
<dbReference type="PROSITE" id="PS50825">
    <property type="entry name" value="HYR"/>
    <property type="match status" value="3"/>
</dbReference>
<keyword evidence="1" id="KW-0677">Repeat</keyword>
<feature type="domain" description="HYR" evidence="4">
    <location>
        <begin position="444"/>
        <end position="531"/>
    </location>
</feature>
<reference evidence="6" key="1">
    <citation type="journal article" date="2019" name="Int. J. Syst. Evol. Microbiol.">
        <title>The Global Catalogue of Microorganisms (GCM) 10K type strain sequencing project: providing services to taxonomists for standard genome sequencing and annotation.</title>
        <authorList>
            <consortium name="The Broad Institute Genomics Platform"/>
            <consortium name="The Broad Institute Genome Sequencing Center for Infectious Disease"/>
            <person name="Wu L."/>
            <person name="Ma J."/>
        </authorList>
    </citation>
    <scope>NUCLEOTIDE SEQUENCE [LARGE SCALE GENOMIC DNA]</scope>
    <source>
        <strain evidence="6">CECT 8979</strain>
    </source>
</reference>
<feature type="non-terminal residue" evidence="5">
    <location>
        <position position="587"/>
    </location>
</feature>
<dbReference type="PANTHER" id="PTHR46343:SF2">
    <property type="entry name" value="SUSHI_VON WILLEBRAND FACTOR TYPE A_EGF_PENTRAXIN DOMAIN-CONTAINING 1"/>
    <property type="match status" value="1"/>
</dbReference>
<feature type="domain" description="HYR" evidence="4">
    <location>
        <begin position="363"/>
        <end position="443"/>
    </location>
</feature>
<evidence type="ECO:0000313" key="6">
    <source>
        <dbReference type="Proteomes" id="UP001595812"/>
    </source>
</evidence>
<proteinExistence type="predicted"/>
<dbReference type="Pfam" id="PF18911">
    <property type="entry name" value="PKD_4"/>
    <property type="match status" value="1"/>
</dbReference>
<feature type="domain" description="HYR" evidence="4">
    <location>
        <begin position="532"/>
        <end position="587"/>
    </location>
</feature>
<dbReference type="InterPro" id="IPR043555">
    <property type="entry name" value="SRPX-like"/>
</dbReference>
<dbReference type="PROSITE" id="PS50093">
    <property type="entry name" value="PKD"/>
    <property type="match status" value="1"/>
</dbReference>
<dbReference type="InterPro" id="IPR035986">
    <property type="entry name" value="PKD_dom_sf"/>
</dbReference>
<feature type="chain" id="PRO_5047106487" evidence="2">
    <location>
        <begin position="36"/>
        <end position="587"/>
    </location>
</feature>
<dbReference type="InterPro" id="IPR003410">
    <property type="entry name" value="HYR_dom"/>
</dbReference>